<dbReference type="PANTHER" id="PTHR21304:SF0">
    <property type="entry name" value="MICOS COMPLEX SUBUNIT MIC10"/>
    <property type="match status" value="1"/>
</dbReference>
<dbReference type="AlphaFoldDB" id="A0A1B9I850"/>
<evidence type="ECO:0000256" key="6">
    <source>
        <dbReference type="ARBA" id="ARBA00022989"/>
    </source>
</evidence>
<keyword evidence="7 9" id="KW-0496">Mitochondrion</keyword>
<keyword evidence="8 9" id="KW-0472">Membrane</keyword>
<sequence>MSTPVAIPTPPAPIAAPIPSEDQIARKFDNCVADLLVNAGLGFGVGVVASVLLFRTIRSSFLSNIGAMISICDIKGYSLNAFLPTTGRGWPVALSTGFGAGVAYSNCNYSLNPYVLPGTKVLPASKS</sequence>
<evidence type="ECO:0000256" key="1">
    <source>
        <dbReference type="ARBA" id="ARBA00002689"/>
    </source>
</evidence>
<comment type="similarity">
    <text evidence="3 9">Belongs to the MICOS complex subunit Mic10 family.</text>
</comment>
<comment type="subunit">
    <text evidence="9">Component of the mitochondrial contact site and cristae organizing system (MICOS) complex.</text>
</comment>
<name>A0A1B9I850_9TREE</name>
<dbReference type="GO" id="GO:0061617">
    <property type="term" value="C:MICOS complex"/>
    <property type="evidence" value="ECO:0007669"/>
    <property type="project" value="UniProtKB-UniRule"/>
</dbReference>
<dbReference type="Pfam" id="PF04418">
    <property type="entry name" value="DUF543"/>
    <property type="match status" value="2"/>
</dbReference>
<reference evidence="10" key="1">
    <citation type="submission" date="2013-07" db="EMBL/GenBank/DDBJ databases">
        <title>The Genome Sequence of Cryptococcus pinus CBS10737.</title>
        <authorList>
            <consortium name="The Broad Institute Genome Sequencing Platform"/>
            <person name="Cuomo C."/>
            <person name="Litvintseva A."/>
            <person name="Chen Y."/>
            <person name="Heitman J."/>
            <person name="Sun S."/>
            <person name="Springer D."/>
            <person name="Dromer F."/>
            <person name="Young S.K."/>
            <person name="Zeng Q."/>
            <person name="Gargeya S."/>
            <person name="Fitzgerald M."/>
            <person name="Abouelleil A."/>
            <person name="Alvarado L."/>
            <person name="Berlin A.M."/>
            <person name="Chapman S.B."/>
            <person name="Dewar J."/>
            <person name="Goldberg J."/>
            <person name="Griggs A."/>
            <person name="Gujja S."/>
            <person name="Hansen M."/>
            <person name="Howarth C."/>
            <person name="Imamovic A."/>
            <person name="Larimer J."/>
            <person name="McCowan C."/>
            <person name="Murphy C."/>
            <person name="Pearson M."/>
            <person name="Priest M."/>
            <person name="Roberts A."/>
            <person name="Saif S."/>
            <person name="Shea T."/>
            <person name="Sykes S."/>
            <person name="Wortman J."/>
            <person name="Nusbaum C."/>
            <person name="Birren B."/>
        </authorList>
    </citation>
    <scope>NUCLEOTIDE SEQUENCE [LARGE SCALE GENOMIC DNA]</scope>
    <source>
        <strain evidence="10">CBS 10737</strain>
    </source>
</reference>
<keyword evidence="4 9" id="KW-0812">Transmembrane</keyword>
<evidence type="ECO:0000256" key="9">
    <source>
        <dbReference type="RuleBase" id="RU363011"/>
    </source>
</evidence>
<feature type="transmembrane region" description="Helical" evidence="9">
    <location>
        <begin position="35"/>
        <end position="54"/>
    </location>
</feature>
<protein>
    <recommendedName>
        <fullName evidence="9">MICOS complex subunit MIC10</fullName>
    </recommendedName>
</protein>
<reference evidence="10" key="2">
    <citation type="submission" date="2016-07" db="EMBL/GenBank/DDBJ databases">
        <title>Evolution of pathogenesis and genome organization in the Tremellales.</title>
        <authorList>
            <person name="Cuomo C."/>
            <person name="Litvintseva A."/>
            <person name="Heitman J."/>
            <person name="Chen Y."/>
            <person name="Sun S."/>
            <person name="Springer D."/>
            <person name="Dromer F."/>
            <person name="Young S."/>
            <person name="Zeng Q."/>
            <person name="Chapman S."/>
            <person name="Gujja S."/>
            <person name="Saif S."/>
            <person name="Birren B."/>
        </authorList>
    </citation>
    <scope>NUCLEOTIDE SEQUENCE</scope>
    <source>
        <strain evidence="10">CBS 10737</strain>
    </source>
</reference>
<evidence type="ECO:0000256" key="3">
    <source>
        <dbReference type="ARBA" id="ARBA00006792"/>
    </source>
</evidence>
<evidence type="ECO:0000256" key="5">
    <source>
        <dbReference type="ARBA" id="ARBA00022792"/>
    </source>
</evidence>
<proteinExistence type="inferred from homology"/>
<gene>
    <name evidence="10" type="ORF">I206_02468</name>
</gene>
<evidence type="ECO:0000256" key="8">
    <source>
        <dbReference type="ARBA" id="ARBA00023136"/>
    </source>
</evidence>
<dbReference type="EMBL" id="KV700115">
    <property type="protein sequence ID" value="OCF51752.1"/>
    <property type="molecule type" value="Genomic_DNA"/>
</dbReference>
<keyword evidence="6 9" id="KW-1133">Transmembrane helix</keyword>
<evidence type="ECO:0000256" key="7">
    <source>
        <dbReference type="ARBA" id="ARBA00023128"/>
    </source>
</evidence>
<accession>A0A1B9I850</accession>
<evidence type="ECO:0000256" key="2">
    <source>
        <dbReference type="ARBA" id="ARBA00004434"/>
    </source>
</evidence>
<evidence type="ECO:0000313" key="10">
    <source>
        <dbReference type="EMBL" id="OCF51752.1"/>
    </source>
</evidence>
<dbReference type="OrthoDB" id="1916310at2759"/>
<dbReference type="STRING" id="1296096.A0A1B9I850"/>
<dbReference type="InterPro" id="IPR007512">
    <property type="entry name" value="Mic10"/>
</dbReference>
<comment type="function">
    <text evidence="1 9">Component of the MICOS complex, a large protein complex of the mitochondrial inner membrane that plays crucial roles in the maintenance of crista junctions, inner membrane architecture, and formation of contact sites to the outer membrane.</text>
</comment>
<evidence type="ECO:0000256" key="4">
    <source>
        <dbReference type="ARBA" id="ARBA00022692"/>
    </source>
</evidence>
<keyword evidence="5 9" id="KW-0999">Mitochondrion inner membrane</keyword>
<dbReference type="PANTHER" id="PTHR21304">
    <property type="entry name" value="MICOS COMPLEX SUBUNIT MIC10"/>
    <property type="match status" value="1"/>
</dbReference>
<organism evidence="10">
    <name type="scientific">Kwoniella pini CBS 10737</name>
    <dbReference type="NCBI Taxonomy" id="1296096"/>
    <lineage>
        <taxon>Eukaryota</taxon>
        <taxon>Fungi</taxon>
        <taxon>Dikarya</taxon>
        <taxon>Basidiomycota</taxon>
        <taxon>Agaricomycotina</taxon>
        <taxon>Tremellomycetes</taxon>
        <taxon>Tremellales</taxon>
        <taxon>Cryptococcaceae</taxon>
        <taxon>Kwoniella</taxon>
    </lineage>
</organism>
<comment type="subcellular location">
    <subcellularLocation>
        <location evidence="2 9">Mitochondrion inner membrane</location>
        <topology evidence="2 9">Single-pass membrane protein</topology>
    </subcellularLocation>
</comment>